<organism evidence="1 2">
    <name type="scientific">Saprolegnia diclina (strain VS20)</name>
    <dbReference type="NCBI Taxonomy" id="1156394"/>
    <lineage>
        <taxon>Eukaryota</taxon>
        <taxon>Sar</taxon>
        <taxon>Stramenopiles</taxon>
        <taxon>Oomycota</taxon>
        <taxon>Saprolegniomycetes</taxon>
        <taxon>Saprolegniales</taxon>
        <taxon>Saprolegniaceae</taxon>
        <taxon>Saprolegnia</taxon>
    </lineage>
</organism>
<dbReference type="OrthoDB" id="10453596at2759"/>
<keyword evidence="2" id="KW-1185">Reference proteome</keyword>
<dbReference type="RefSeq" id="XP_008613954.1">
    <property type="nucleotide sequence ID" value="XM_008615732.1"/>
</dbReference>
<proteinExistence type="predicted"/>
<dbReference type="VEuPathDB" id="FungiDB:SDRG_09780"/>
<evidence type="ECO:0000313" key="2">
    <source>
        <dbReference type="Proteomes" id="UP000030762"/>
    </source>
</evidence>
<dbReference type="EMBL" id="JH767163">
    <property type="protein sequence ID" value="EQC32453.1"/>
    <property type="molecule type" value="Genomic_DNA"/>
</dbReference>
<evidence type="ECO:0000313" key="1">
    <source>
        <dbReference type="EMBL" id="EQC32453.1"/>
    </source>
</evidence>
<dbReference type="Proteomes" id="UP000030762">
    <property type="component" value="Unassembled WGS sequence"/>
</dbReference>
<gene>
    <name evidence="1" type="ORF">SDRG_09780</name>
</gene>
<protein>
    <submittedName>
        <fullName evidence="1">Uncharacterized protein</fullName>
    </submittedName>
</protein>
<dbReference type="AlphaFoldDB" id="T0RJQ3"/>
<dbReference type="GeneID" id="19950507"/>
<reference evidence="1 2" key="1">
    <citation type="submission" date="2012-04" db="EMBL/GenBank/DDBJ databases">
        <title>The Genome Sequence of Saprolegnia declina VS20.</title>
        <authorList>
            <consortium name="The Broad Institute Genome Sequencing Platform"/>
            <person name="Russ C."/>
            <person name="Nusbaum C."/>
            <person name="Tyler B."/>
            <person name="van West P."/>
            <person name="Dieguez-Uribeondo J."/>
            <person name="de Bruijn I."/>
            <person name="Tripathy S."/>
            <person name="Jiang R."/>
            <person name="Young S.K."/>
            <person name="Zeng Q."/>
            <person name="Gargeya S."/>
            <person name="Fitzgerald M."/>
            <person name="Haas B."/>
            <person name="Abouelleil A."/>
            <person name="Alvarado L."/>
            <person name="Arachchi H.M."/>
            <person name="Berlin A."/>
            <person name="Chapman S.B."/>
            <person name="Goldberg J."/>
            <person name="Griggs A."/>
            <person name="Gujja S."/>
            <person name="Hansen M."/>
            <person name="Howarth C."/>
            <person name="Imamovic A."/>
            <person name="Larimer J."/>
            <person name="McCowen C."/>
            <person name="Montmayeur A."/>
            <person name="Murphy C."/>
            <person name="Neiman D."/>
            <person name="Pearson M."/>
            <person name="Priest M."/>
            <person name="Roberts A."/>
            <person name="Saif S."/>
            <person name="Shea T."/>
            <person name="Sisk P."/>
            <person name="Sykes S."/>
            <person name="Wortman J."/>
            <person name="Nusbaum C."/>
            <person name="Birren B."/>
        </authorList>
    </citation>
    <scope>NUCLEOTIDE SEQUENCE [LARGE SCALE GENOMIC DNA]</scope>
    <source>
        <strain evidence="1 2">VS20</strain>
    </source>
</reference>
<accession>T0RJQ3</accession>
<dbReference type="OMA" id="DIATIHY"/>
<dbReference type="InParanoid" id="T0RJQ3"/>
<sequence>MTKLRRNHQDNAALTARVSSLDVELRAATLVLQQKTNALEITLAKILDDNIVRTVLRDMNADMLSQIAVLEQRLVTMQARHSQENALTSKKITKLETTDAKLQAEVAAKSFDIATIHYEIAKLTPKQARREVNQRRST</sequence>
<name>T0RJQ3_SAPDV</name>